<reference evidence="2" key="1">
    <citation type="journal article" date="2023" name="Insect Mol. Biol.">
        <title>Genome sequencing provides insights into the evolution of gene families encoding plant cell wall-degrading enzymes in longhorned beetles.</title>
        <authorList>
            <person name="Shin N.R."/>
            <person name="Okamura Y."/>
            <person name="Kirsch R."/>
            <person name="Pauchet Y."/>
        </authorList>
    </citation>
    <scope>NUCLEOTIDE SEQUENCE</scope>
    <source>
        <strain evidence="2">RBIC_L_NR</strain>
    </source>
</reference>
<organism evidence="2 3">
    <name type="scientific">Rhamnusium bicolor</name>
    <dbReference type="NCBI Taxonomy" id="1586634"/>
    <lineage>
        <taxon>Eukaryota</taxon>
        <taxon>Metazoa</taxon>
        <taxon>Ecdysozoa</taxon>
        <taxon>Arthropoda</taxon>
        <taxon>Hexapoda</taxon>
        <taxon>Insecta</taxon>
        <taxon>Pterygota</taxon>
        <taxon>Neoptera</taxon>
        <taxon>Endopterygota</taxon>
        <taxon>Coleoptera</taxon>
        <taxon>Polyphaga</taxon>
        <taxon>Cucujiformia</taxon>
        <taxon>Chrysomeloidea</taxon>
        <taxon>Cerambycidae</taxon>
        <taxon>Lepturinae</taxon>
        <taxon>Rhagiini</taxon>
        <taxon>Rhamnusium</taxon>
    </lineage>
</organism>
<keyword evidence="3" id="KW-1185">Reference proteome</keyword>
<accession>A0AAV8XJE4</accession>
<sequence length="340" mass="37962">MQQGYQKADSHNLPHVNVQMVFDFLASNANLNHPQSRGVKVIWSGREDYGDSAVGYVQVKRDGNVCTVRGRICPEHNVKAKPYSVTFILNEKESVIQEINCMDCAASAGGSEALRKPLKKPSIQIPTTTNFLEEVLQMSKTHDYICPFFNHSTLPSGARKLSIHQMIIDFIASDYDQTAENFISFCSDNLTQKNIENANSLSHTQSENALWFELRYGRITASKLYEASVCKTAHGSLVDKIMGVSKKFVSEAMNRGIRLEKAVLKELEKDINTRIDVSGFIILQKFGILGASPDGVTKDSVVEIKCPISEQNFSRYIDSNGEISKKIFGTNKFTNAFKKT</sequence>
<evidence type="ECO:0000313" key="2">
    <source>
        <dbReference type="EMBL" id="KAJ8938657.1"/>
    </source>
</evidence>
<dbReference type="Gene3D" id="3.90.320.10">
    <property type="match status" value="1"/>
</dbReference>
<dbReference type="Pfam" id="PF09588">
    <property type="entry name" value="YqaJ"/>
    <property type="match status" value="1"/>
</dbReference>
<protein>
    <recommendedName>
        <fullName evidence="1">YqaJ viral recombinase domain-containing protein</fullName>
    </recommendedName>
</protein>
<evidence type="ECO:0000259" key="1">
    <source>
        <dbReference type="Pfam" id="PF09588"/>
    </source>
</evidence>
<dbReference type="CDD" id="cd22343">
    <property type="entry name" value="PDDEXK_lambda_exonuclease-like"/>
    <property type="match status" value="1"/>
</dbReference>
<proteinExistence type="predicted"/>
<dbReference type="SUPFAM" id="SSF52980">
    <property type="entry name" value="Restriction endonuclease-like"/>
    <property type="match status" value="1"/>
</dbReference>
<dbReference type="EMBL" id="JANEYF010003168">
    <property type="protein sequence ID" value="KAJ8938657.1"/>
    <property type="molecule type" value="Genomic_DNA"/>
</dbReference>
<name>A0AAV8XJE4_9CUCU</name>
<feature type="domain" description="YqaJ viral recombinase" evidence="1">
    <location>
        <begin position="211"/>
        <end position="317"/>
    </location>
</feature>
<dbReference type="GO" id="GO:0006281">
    <property type="term" value="P:DNA repair"/>
    <property type="evidence" value="ECO:0007669"/>
    <property type="project" value="UniProtKB-ARBA"/>
</dbReference>
<comment type="caution">
    <text evidence="2">The sequence shown here is derived from an EMBL/GenBank/DDBJ whole genome shotgun (WGS) entry which is preliminary data.</text>
</comment>
<dbReference type="InterPro" id="IPR011604">
    <property type="entry name" value="PDDEXK-like_dom_sf"/>
</dbReference>
<dbReference type="InterPro" id="IPR019080">
    <property type="entry name" value="YqaJ_viral_recombinase"/>
</dbReference>
<dbReference type="InterPro" id="IPR011335">
    <property type="entry name" value="Restrct_endonuc-II-like"/>
</dbReference>
<dbReference type="Proteomes" id="UP001162156">
    <property type="component" value="Unassembled WGS sequence"/>
</dbReference>
<gene>
    <name evidence="2" type="ORF">NQ314_011396</name>
</gene>
<dbReference type="AlphaFoldDB" id="A0AAV8XJE4"/>
<dbReference type="PANTHER" id="PTHR39953:SF1">
    <property type="entry name" value="RE54151P"/>
    <property type="match status" value="1"/>
</dbReference>
<dbReference type="PANTHER" id="PTHR39953">
    <property type="entry name" value="RE54151P"/>
    <property type="match status" value="1"/>
</dbReference>
<evidence type="ECO:0000313" key="3">
    <source>
        <dbReference type="Proteomes" id="UP001162156"/>
    </source>
</evidence>